<accession>A0A1V9XXJ4</accession>
<dbReference type="Gene3D" id="3.90.180.10">
    <property type="entry name" value="Medium-chain alcohol dehydrogenases, catalytic domain"/>
    <property type="match status" value="1"/>
</dbReference>
<keyword evidence="10" id="KW-1185">Reference proteome</keyword>
<comment type="caution">
    <text evidence="9">The sequence shown here is derived from an EMBL/GenBank/DDBJ whole genome shotgun (WGS) entry which is preliminary data.</text>
</comment>
<evidence type="ECO:0000256" key="3">
    <source>
        <dbReference type="ARBA" id="ARBA00022723"/>
    </source>
</evidence>
<dbReference type="InParanoid" id="A0A1V9XXJ4"/>
<dbReference type="GO" id="GO:0006062">
    <property type="term" value="P:sorbitol catabolic process"/>
    <property type="evidence" value="ECO:0007669"/>
    <property type="project" value="TreeGrafter"/>
</dbReference>
<evidence type="ECO:0000256" key="5">
    <source>
        <dbReference type="ARBA" id="ARBA00023002"/>
    </source>
</evidence>
<keyword evidence="3" id="KW-0479">Metal-binding</keyword>
<keyword evidence="4" id="KW-0862">Zinc</keyword>
<name>A0A1V9XXJ4_9ACAR</name>
<evidence type="ECO:0000256" key="2">
    <source>
        <dbReference type="ARBA" id="ARBA00008072"/>
    </source>
</evidence>
<protein>
    <recommendedName>
        <fullName evidence="6">Sorbitol dehydrogenase</fullName>
    </recommendedName>
    <alternativeName>
        <fullName evidence="7">Polyol dehydrogenase</fullName>
    </alternativeName>
</protein>
<evidence type="ECO:0000256" key="1">
    <source>
        <dbReference type="ARBA" id="ARBA00001947"/>
    </source>
</evidence>
<evidence type="ECO:0000256" key="7">
    <source>
        <dbReference type="ARBA" id="ARBA00032485"/>
    </source>
</evidence>
<evidence type="ECO:0000259" key="8">
    <source>
        <dbReference type="Pfam" id="PF08240"/>
    </source>
</evidence>
<dbReference type="Proteomes" id="UP000192247">
    <property type="component" value="Unassembled WGS sequence"/>
</dbReference>
<sequence length="189" mass="20466">MAPLDNLTCVLYKKGDMRLARLLSTQEQTSIPEPNANEVQVSIRSVGICGSDVHYFVHGAIGPFIVTKPMILGHETAGVVSKVGANVKNLQVGDHVALEPGIPCRRCDDCLGGKYNLCQHVVFCATPPYDGTLRRFYCQDSQFCYKLPSNVTLDEGAFVEPLSVAVHSCRRAAIQPGQRILVTGAGAYT</sequence>
<dbReference type="PANTHER" id="PTHR43161:SF9">
    <property type="entry name" value="SORBITOL DEHYDROGENASE"/>
    <property type="match status" value="1"/>
</dbReference>
<evidence type="ECO:0000313" key="10">
    <source>
        <dbReference type="Proteomes" id="UP000192247"/>
    </source>
</evidence>
<dbReference type="Pfam" id="PF08240">
    <property type="entry name" value="ADH_N"/>
    <property type="match status" value="1"/>
</dbReference>
<reference evidence="9 10" key="1">
    <citation type="journal article" date="2017" name="Gigascience">
        <title>Draft genome of the honey bee ectoparasitic mite, Tropilaelaps mercedesae, is shaped by the parasitic life history.</title>
        <authorList>
            <person name="Dong X."/>
            <person name="Armstrong S.D."/>
            <person name="Xia D."/>
            <person name="Makepeace B.L."/>
            <person name="Darby A.C."/>
            <person name="Kadowaki T."/>
        </authorList>
    </citation>
    <scope>NUCLEOTIDE SEQUENCE [LARGE SCALE GENOMIC DNA]</scope>
    <source>
        <strain evidence="9">Wuxi-XJTLU</strain>
    </source>
</reference>
<dbReference type="GO" id="GO:0008270">
    <property type="term" value="F:zinc ion binding"/>
    <property type="evidence" value="ECO:0007669"/>
    <property type="project" value="InterPro"/>
</dbReference>
<dbReference type="InterPro" id="IPR011032">
    <property type="entry name" value="GroES-like_sf"/>
</dbReference>
<comment type="cofactor">
    <cofactor evidence="1">
        <name>Zn(2+)</name>
        <dbReference type="ChEBI" id="CHEBI:29105"/>
    </cofactor>
</comment>
<evidence type="ECO:0000256" key="4">
    <source>
        <dbReference type="ARBA" id="ARBA00022833"/>
    </source>
</evidence>
<dbReference type="OrthoDB" id="1879366at2759"/>
<dbReference type="GO" id="GO:0003939">
    <property type="term" value="F:L-iditol 2-dehydrogenase (NAD+) activity"/>
    <property type="evidence" value="ECO:0007669"/>
    <property type="project" value="TreeGrafter"/>
</dbReference>
<gene>
    <name evidence="9" type="ORF">BIW11_06643</name>
</gene>
<evidence type="ECO:0000256" key="6">
    <source>
        <dbReference type="ARBA" id="ARBA00026132"/>
    </source>
</evidence>
<dbReference type="Gene3D" id="3.40.50.720">
    <property type="entry name" value="NAD(P)-binding Rossmann-like Domain"/>
    <property type="match status" value="1"/>
</dbReference>
<dbReference type="SUPFAM" id="SSF50129">
    <property type="entry name" value="GroES-like"/>
    <property type="match status" value="1"/>
</dbReference>
<feature type="domain" description="Alcohol dehydrogenase-like N-terminal" evidence="8">
    <location>
        <begin position="36"/>
        <end position="148"/>
    </location>
</feature>
<dbReference type="EMBL" id="MNPL01002653">
    <property type="protein sequence ID" value="OQR78078.1"/>
    <property type="molecule type" value="Genomic_DNA"/>
</dbReference>
<dbReference type="STRING" id="418985.A0A1V9XXJ4"/>
<dbReference type="PROSITE" id="PS00059">
    <property type="entry name" value="ADH_ZINC"/>
    <property type="match status" value="1"/>
</dbReference>
<evidence type="ECO:0000313" key="9">
    <source>
        <dbReference type="EMBL" id="OQR78078.1"/>
    </source>
</evidence>
<proteinExistence type="inferred from homology"/>
<dbReference type="AlphaFoldDB" id="A0A1V9XXJ4"/>
<keyword evidence="5" id="KW-0560">Oxidoreductase</keyword>
<organism evidence="9 10">
    <name type="scientific">Tropilaelaps mercedesae</name>
    <dbReference type="NCBI Taxonomy" id="418985"/>
    <lineage>
        <taxon>Eukaryota</taxon>
        <taxon>Metazoa</taxon>
        <taxon>Ecdysozoa</taxon>
        <taxon>Arthropoda</taxon>
        <taxon>Chelicerata</taxon>
        <taxon>Arachnida</taxon>
        <taxon>Acari</taxon>
        <taxon>Parasitiformes</taxon>
        <taxon>Mesostigmata</taxon>
        <taxon>Gamasina</taxon>
        <taxon>Dermanyssoidea</taxon>
        <taxon>Laelapidae</taxon>
        <taxon>Tropilaelaps</taxon>
    </lineage>
</organism>
<dbReference type="InterPro" id="IPR013154">
    <property type="entry name" value="ADH-like_N"/>
</dbReference>
<comment type="similarity">
    <text evidence="2">Belongs to the zinc-containing alcohol dehydrogenase family.</text>
</comment>
<dbReference type="PANTHER" id="PTHR43161">
    <property type="entry name" value="SORBITOL DEHYDROGENASE"/>
    <property type="match status" value="1"/>
</dbReference>
<dbReference type="InterPro" id="IPR002328">
    <property type="entry name" value="ADH_Zn_CS"/>
</dbReference>